<gene>
    <name evidence="2" type="ORF">B0X71_03550</name>
</gene>
<dbReference type="Gene3D" id="3.20.20.210">
    <property type="match status" value="1"/>
</dbReference>
<dbReference type="GO" id="GO:0009086">
    <property type="term" value="P:methionine biosynthetic process"/>
    <property type="evidence" value="ECO:0007669"/>
    <property type="project" value="InterPro"/>
</dbReference>
<evidence type="ECO:0000313" key="3">
    <source>
        <dbReference type="Proteomes" id="UP000188184"/>
    </source>
</evidence>
<dbReference type="OrthoDB" id="6430685at2"/>
<keyword evidence="2" id="KW-0489">Methyltransferase</keyword>
<dbReference type="KEGG" id="pmar:B0X71_03550"/>
<reference evidence="2 3" key="1">
    <citation type="submission" date="2017-02" db="EMBL/GenBank/DDBJ databases">
        <title>The complete genomic sequence of a novel cold adapted crude oil-degrading bacterium Planococcus qaidamina Y42.</title>
        <authorList>
            <person name="Yang R."/>
        </authorList>
    </citation>
    <scope>NUCLEOTIDE SEQUENCE [LARGE SCALE GENOMIC DNA]</scope>
    <source>
        <strain evidence="2 3">Y42</strain>
    </source>
</reference>
<dbReference type="AlphaFoldDB" id="A0A1Q2KVY0"/>
<dbReference type="NCBIfam" id="NF005085">
    <property type="entry name" value="PRK06520.1"/>
    <property type="match status" value="1"/>
</dbReference>
<evidence type="ECO:0000259" key="1">
    <source>
        <dbReference type="Pfam" id="PF01717"/>
    </source>
</evidence>
<dbReference type="EMBL" id="CP019640">
    <property type="protein sequence ID" value="AQQ52276.1"/>
    <property type="molecule type" value="Genomic_DNA"/>
</dbReference>
<keyword evidence="2" id="KW-0808">Transferase</keyword>
<proteinExistence type="predicted"/>
<name>A0A1Q2KVY0_9BACL</name>
<dbReference type="CDD" id="cd03311">
    <property type="entry name" value="CIMS_C_terminal_like"/>
    <property type="match status" value="1"/>
</dbReference>
<dbReference type="RefSeq" id="WP_077588152.1">
    <property type="nucleotide sequence ID" value="NZ_CP019640.1"/>
</dbReference>
<dbReference type="Proteomes" id="UP000188184">
    <property type="component" value="Chromosome"/>
</dbReference>
<keyword evidence="3" id="KW-1185">Reference proteome</keyword>
<dbReference type="InterPro" id="IPR002629">
    <property type="entry name" value="Met_Synth_C/arc"/>
</dbReference>
<dbReference type="PANTHER" id="PTHR43844">
    <property type="entry name" value="METHIONINE SYNTHASE"/>
    <property type="match status" value="1"/>
</dbReference>
<protein>
    <submittedName>
        <fullName evidence="2">5-methyltetrahydropteroyltriglutamate--homocysteine methyltransferase</fullName>
    </submittedName>
</protein>
<dbReference type="Pfam" id="PF01717">
    <property type="entry name" value="Meth_synt_2"/>
    <property type="match status" value="1"/>
</dbReference>
<feature type="domain" description="Cobalamin-independent methionine synthase MetE C-terminal/archaeal" evidence="1">
    <location>
        <begin position="22"/>
        <end position="368"/>
    </location>
</feature>
<dbReference type="PANTHER" id="PTHR43844:SF1">
    <property type="entry name" value="METHIONINE SYNTHASE"/>
    <property type="match status" value="1"/>
</dbReference>
<dbReference type="SUPFAM" id="SSF51726">
    <property type="entry name" value="UROD/MetE-like"/>
    <property type="match status" value="1"/>
</dbReference>
<sequence length="375" mass="42546">MTNPTTETTKKAVNAPFKADHVGSLLRPESIHQARKDFKEGKISAEQLHDIETKEIKHAVDKQIEVGLKAVTDGEFRRTFWHTDFMAEINGFEGYIPEKGYKFQKGETEAYDVRNIGKISFNENHPFVKDFIEFKEIVGDRAVPKLTIPSPNQFFNQGVRNEDIYPDLEEYAQDVIQAYRDALTTFYNAGARYIQIDDVYIAGLSSPDIPFNDGKYNRDYLIDLALRVANGVLEGKPEDLTVTTHLCRGNYRSDWAFEGSYALIAPTLFAKEKVDGFFLEYDDDRSGSFKPLDYIPEGGPKVVLGVFTSKHGELEDKEAIKARVAEAAQYVPLDQLCISPQCGFASTHHGNILTEQEQWDKLRYIVEVSEEIFGE</sequence>
<evidence type="ECO:0000313" key="2">
    <source>
        <dbReference type="EMBL" id="AQQ52276.1"/>
    </source>
</evidence>
<dbReference type="InterPro" id="IPR038071">
    <property type="entry name" value="UROD/MetE-like_sf"/>
</dbReference>
<dbReference type="GO" id="GO:0032259">
    <property type="term" value="P:methylation"/>
    <property type="evidence" value="ECO:0007669"/>
    <property type="project" value="UniProtKB-KW"/>
</dbReference>
<dbReference type="GO" id="GO:0008270">
    <property type="term" value="F:zinc ion binding"/>
    <property type="evidence" value="ECO:0007669"/>
    <property type="project" value="InterPro"/>
</dbReference>
<accession>A0A1Q2KVY0</accession>
<dbReference type="GO" id="GO:0003871">
    <property type="term" value="F:5-methyltetrahydropteroyltriglutamate-homocysteine S-methyltransferase activity"/>
    <property type="evidence" value="ECO:0007669"/>
    <property type="project" value="InterPro"/>
</dbReference>
<organism evidence="2 3">
    <name type="scientific">Planococcus lenghuensis</name>
    <dbReference type="NCBI Taxonomy" id="2213202"/>
    <lineage>
        <taxon>Bacteria</taxon>
        <taxon>Bacillati</taxon>
        <taxon>Bacillota</taxon>
        <taxon>Bacilli</taxon>
        <taxon>Bacillales</taxon>
        <taxon>Caryophanaceae</taxon>
        <taxon>Planococcus</taxon>
    </lineage>
</organism>